<protein>
    <submittedName>
        <fullName evidence="1">14483_t:CDS:1</fullName>
    </submittedName>
</protein>
<keyword evidence="2" id="KW-1185">Reference proteome</keyword>
<comment type="caution">
    <text evidence="1">The sequence shown here is derived from an EMBL/GenBank/DDBJ whole genome shotgun (WGS) entry which is preliminary data.</text>
</comment>
<dbReference type="AlphaFoldDB" id="A0A9N9A155"/>
<sequence>MIDASLNLWTEIEKRIFWHLIYNALLIDERLVYVTAVQNLNCP</sequence>
<proteinExistence type="predicted"/>
<accession>A0A9N9A155</accession>
<dbReference type="Proteomes" id="UP000789396">
    <property type="component" value="Unassembled WGS sequence"/>
</dbReference>
<name>A0A9N9A155_9GLOM</name>
<gene>
    <name evidence="1" type="ORF">RFULGI_LOCUS3013</name>
</gene>
<evidence type="ECO:0000313" key="1">
    <source>
        <dbReference type="EMBL" id="CAG8513614.1"/>
    </source>
</evidence>
<reference evidence="1" key="1">
    <citation type="submission" date="2021-06" db="EMBL/GenBank/DDBJ databases">
        <authorList>
            <person name="Kallberg Y."/>
            <person name="Tangrot J."/>
            <person name="Rosling A."/>
        </authorList>
    </citation>
    <scope>NUCLEOTIDE SEQUENCE</scope>
    <source>
        <strain evidence="1">IN212</strain>
    </source>
</reference>
<evidence type="ECO:0000313" key="2">
    <source>
        <dbReference type="Proteomes" id="UP000789396"/>
    </source>
</evidence>
<organism evidence="1 2">
    <name type="scientific">Racocetra fulgida</name>
    <dbReference type="NCBI Taxonomy" id="60492"/>
    <lineage>
        <taxon>Eukaryota</taxon>
        <taxon>Fungi</taxon>
        <taxon>Fungi incertae sedis</taxon>
        <taxon>Mucoromycota</taxon>
        <taxon>Glomeromycotina</taxon>
        <taxon>Glomeromycetes</taxon>
        <taxon>Diversisporales</taxon>
        <taxon>Gigasporaceae</taxon>
        <taxon>Racocetra</taxon>
    </lineage>
</organism>
<dbReference type="EMBL" id="CAJVPZ010002473">
    <property type="protein sequence ID" value="CAG8513614.1"/>
    <property type="molecule type" value="Genomic_DNA"/>
</dbReference>